<evidence type="ECO:0000256" key="1">
    <source>
        <dbReference type="SAM" id="Phobius"/>
    </source>
</evidence>
<keyword evidence="1" id="KW-1133">Transmembrane helix</keyword>
<reference evidence="2" key="1">
    <citation type="submission" date="2021-04" db="EMBL/GenBank/DDBJ databases">
        <title>Genome based classification of Actinospica acidithermotolerans sp. nov., an actinobacterium isolated from an Indonesian hot spring.</title>
        <authorList>
            <person name="Kusuma A.B."/>
            <person name="Putra K.E."/>
            <person name="Nafisah S."/>
            <person name="Loh J."/>
            <person name="Nouioui I."/>
            <person name="Goodfellow M."/>
        </authorList>
    </citation>
    <scope>NUCLEOTIDE SEQUENCE</scope>
    <source>
        <strain evidence="2">MGRD01-02</strain>
    </source>
</reference>
<protein>
    <submittedName>
        <fullName evidence="2">Uncharacterized protein</fullName>
    </submittedName>
</protein>
<evidence type="ECO:0000313" key="3">
    <source>
        <dbReference type="Proteomes" id="UP000676325"/>
    </source>
</evidence>
<feature type="transmembrane region" description="Helical" evidence="1">
    <location>
        <begin position="12"/>
        <end position="31"/>
    </location>
</feature>
<dbReference type="RefSeq" id="WP_212516609.1">
    <property type="nucleotide sequence ID" value="NZ_JAGSOH010000006.1"/>
</dbReference>
<comment type="caution">
    <text evidence="2">The sequence shown here is derived from an EMBL/GenBank/DDBJ whole genome shotgun (WGS) entry which is preliminary data.</text>
</comment>
<evidence type="ECO:0000313" key="2">
    <source>
        <dbReference type="EMBL" id="MBR7825454.1"/>
    </source>
</evidence>
<feature type="transmembrane region" description="Helical" evidence="1">
    <location>
        <begin position="128"/>
        <end position="149"/>
    </location>
</feature>
<dbReference type="Proteomes" id="UP000676325">
    <property type="component" value="Unassembled WGS sequence"/>
</dbReference>
<keyword evidence="1" id="KW-0812">Transmembrane</keyword>
<sequence length="469" mass="50781">MSNRGRREILTATWTAAGLLASTYFIGKIGLQDAVRALTFFGVLTGALMSIAALLMLVGAAASWSYFTKQNRRERVSALQGSANDEHANLVVVERVHDVKASRVEKSATPLNADSGESDQLKPKSASILAACLLFGISAAIIADAMMLVVQLMGLGLTDFIYVWPVLTLWAFFALFFTITNYNALLDINAGFSLKLGLAAAGVVALANFAYTQIYVPNASATAETPVASVKFGNPVPRAGGGTVIPIHISLKNDGSSSLWVVNGLYEVDGEVIKPNAPGEDKYSEYEQSAKNSIPYRSYYHSESNELIEFGFPLYGASGLWLNPGQSYEDDEVAEVPKAAPYEDLQAAAYFTVARKDRVTIQTLNSKPPAISTGAPSWVTGNDATVESIRYDYSINPGTELLRETRPSENLYLWFVLGDQPYEKLTVAQSPEGTKEPTDKDGNSWISRYGLEYSQSNYAELPVSGLPGQ</sequence>
<gene>
    <name evidence="2" type="ORF">KDK95_03990</name>
</gene>
<feature type="transmembrane region" description="Helical" evidence="1">
    <location>
        <begin position="161"/>
        <end position="180"/>
    </location>
</feature>
<feature type="transmembrane region" description="Helical" evidence="1">
    <location>
        <begin position="37"/>
        <end position="67"/>
    </location>
</feature>
<feature type="transmembrane region" description="Helical" evidence="1">
    <location>
        <begin position="192"/>
        <end position="211"/>
    </location>
</feature>
<keyword evidence="1" id="KW-0472">Membrane</keyword>
<name>A0A941ECR1_9ACTN</name>
<organism evidence="2 3">
    <name type="scientific">Actinospica acidithermotolerans</name>
    <dbReference type="NCBI Taxonomy" id="2828514"/>
    <lineage>
        <taxon>Bacteria</taxon>
        <taxon>Bacillati</taxon>
        <taxon>Actinomycetota</taxon>
        <taxon>Actinomycetes</taxon>
        <taxon>Catenulisporales</taxon>
        <taxon>Actinospicaceae</taxon>
        <taxon>Actinospica</taxon>
    </lineage>
</organism>
<dbReference type="AlphaFoldDB" id="A0A941ECR1"/>
<dbReference type="EMBL" id="JAGSOH010000006">
    <property type="protein sequence ID" value="MBR7825454.1"/>
    <property type="molecule type" value="Genomic_DNA"/>
</dbReference>
<proteinExistence type="predicted"/>
<keyword evidence="3" id="KW-1185">Reference proteome</keyword>
<accession>A0A941ECR1</accession>